<dbReference type="Proteomes" id="UP000199118">
    <property type="component" value="Unassembled WGS sequence"/>
</dbReference>
<accession>A0A1H2RF65</accession>
<evidence type="ECO:0000313" key="3">
    <source>
        <dbReference type="Proteomes" id="UP000199118"/>
    </source>
</evidence>
<organism evidence="2 3">
    <name type="scientific">Albimonas donghaensis</name>
    <dbReference type="NCBI Taxonomy" id="356660"/>
    <lineage>
        <taxon>Bacteria</taxon>
        <taxon>Pseudomonadati</taxon>
        <taxon>Pseudomonadota</taxon>
        <taxon>Alphaproteobacteria</taxon>
        <taxon>Rhodobacterales</taxon>
        <taxon>Paracoccaceae</taxon>
        <taxon>Albimonas</taxon>
    </lineage>
</organism>
<evidence type="ECO:0000313" key="2">
    <source>
        <dbReference type="EMBL" id="SDW18031.1"/>
    </source>
</evidence>
<sequence length="191" mass="19966">MRHTRIAAALIALAPLATPAAANEFEDSLRALARDQLAAIAADPAVVAAVKAQNAAGAPDQARIDQLDADWRAQVGTASAPLVDEVAGRPASRVLADARDASEGLITEAFAMDHVGLNVAVSDPTSDYWQGDEAKWRQTYKVGADAIHISDVELDESTQTYQSQVSLPVVDPDGGAPIGAVTFGINVELLQ</sequence>
<feature type="chain" id="PRO_5011541347" evidence="1">
    <location>
        <begin position="23"/>
        <end position="191"/>
    </location>
</feature>
<dbReference type="AlphaFoldDB" id="A0A1H2RF65"/>
<dbReference type="RefSeq" id="WP_092679398.1">
    <property type="nucleotide sequence ID" value="NZ_FNMZ01000001.1"/>
</dbReference>
<gene>
    <name evidence="2" type="ORF">SAMN05444336_101339</name>
</gene>
<evidence type="ECO:0000256" key="1">
    <source>
        <dbReference type="SAM" id="SignalP"/>
    </source>
</evidence>
<keyword evidence="3" id="KW-1185">Reference proteome</keyword>
<protein>
    <submittedName>
        <fullName evidence="2">Uncharacterized protein</fullName>
    </submittedName>
</protein>
<reference evidence="2 3" key="1">
    <citation type="submission" date="2016-10" db="EMBL/GenBank/DDBJ databases">
        <authorList>
            <person name="de Groot N.N."/>
        </authorList>
    </citation>
    <scope>NUCLEOTIDE SEQUENCE [LARGE SCALE GENOMIC DNA]</scope>
    <source>
        <strain evidence="2 3">DSM 17890</strain>
    </source>
</reference>
<feature type="signal peptide" evidence="1">
    <location>
        <begin position="1"/>
        <end position="22"/>
    </location>
</feature>
<name>A0A1H2RF65_9RHOB</name>
<dbReference type="STRING" id="356660.SAMN05444336_101339"/>
<dbReference type="OrthoDB" id="195732at2"/>
<dbReference type="EMBL" id="FNMZ01000001">
    <property type="protein sequence ID" value="SDW18031.1"/>
    <property type="molecule type" value="Genomic_DNA"/>
</dbReference>
<keyword evidence="1" id="KW-0732">Signal</keyword>
<proteinExistence type="predicted"/>